<accession>A0AC34GFG1</accession>
<dbReference type="Proteomes" id="UP000887579">
    <property type="component" value="Unplaced"/>
</dbReference>
<evidence type="ECO:0000313" key="1">
    <source>
        <dbReference type="Proteomes" id="UP000887579"/>
    </source>
</evidence>
<evidence type="ECO:0000313" key="2">
    <source>
        <dbReference type="WBParaSite" id="ES5_v2.g28228.t1"/>
    </source>
</evidence>
<organism evidence="1 2">
    <name type="scientific">Panagrolaimus sp. ES5</name>
    <dbReference type="NCBI Taxonomy" id="591445"/>
    <lineage>
        <taxon>Eukaryota</taxon>
        <taxon>Metazoa</taxon>
        <taxon>Ecdysozoa</taxon>
        <taxon>Nematoda</taxon>
        <taxon>Chromadorea</taxon>
        <taxon>Rhabditida</taxon>
        <taxon>Tylenchina</taxon>
        <taxon>Panagrolaimomorpha</taxon>
        <taxon>Panagrolaimoidea</taxon>
        <taxon>Panagrolaimidae</taxon>
        <taxon>Panagrolaimus</taxon>
    </lineage>
</organism>
<name>A0AC34GFG1_9BILA</name>
<dbReference type="WBParaSite" id="ES5_v2.g28228.t1">
    <property type="protein sequence ID" value="ES5_v2.g28228.t1"/>
    <property type="gene ID" value="ES5_v2.g28228"/>
</dbReference>
<proteinExistence type="predicted"/>
<reference evidence="2" key="1">
    <citation type="submission" date="2022-11" db="UniProtKB">
        <authorList>
            <consortium name="WormBaseParasite"/>
        </authorList>
    </citation>
    <scope>IDENTIFICATION</scope>
</reference>
<sequence>MPAVLSKLLNRLQSSVLRHQKGDQKAVKLFWIEDRRIKIREEISAVDFEFLGYIQRTSPSSFDEKLQKLMKEKEDLVASWRHPTLPEILDDLPSDAERRRQLCIQRAERCKKLYDDLAGFKNLYEKTIEKAGVVLSYNEKIHLTKPYSLFDP</sequence>
<protein>
    <submittedName>
        <fullName evidence="2">Uncharacterized protein</fullName>
    </submittedName>
</protein>